<dbReference type="AlphaFoldDB" id="A0A5C5FYJ1"/>
<dbReference type="Proteomes" id="UP000311382">
    <property type="component" value="Unassembled WGS sequence"/>
</dbReference>
<dbReference type="SUPFAM" id="SSF53254">
    <property type="entry name" value="Phosphoglycerate mutase-like"/>
    <property type="match status" value="1"/>
</dbReference>
<feature type="compositionally biased region" description="Basic residues" evidence="4">
    <location>
        <begin position="116"/>
        <end position="133"/>
    </location>
</feature>
<dbReference type="InterPro" id="IPR000560">
    <property type="entry name" value="His_Pase_clade-2"/>
</dbReference>
<proteinExistence type="predicted"/>
<keyword evidence="3" id="KW-1015">Disulfide bond</keyword>
<dbReference type="InterPro" id="IPR016274">
    <property type="entry name" value="Histidine_acid_Pase_euk"/>
</dbReference>
<organism evidence="5 6">
    <name type="scientific">Rhodotorula diobovata</name>
    <dbReference type="NCBI Taxonomy" id="5288"/>
    <lineage>
        <taxon>Eukaryota</taxon>
        <taxon>Fungi</taxon>
        <taxon>Dikarya</taxon>
        <taxon>Basidiomycota</taxon>
        <taxon>Pucciniomycotina</taxon>
        <taxon>Microbotryomycetes</taxon>
        <taxon>Sporidiobolales</taxon>
        <taxon>Sporidiobolaceae</taxon>
        <taxon>Rhodotorula</taxon>
    </lineage>
</organism>
<protein>
    <submittedName>
        <fullName evidence="5">Histidine phosphatase superfamily</fullName>
    </submittedName>
</protein>
<keyword evidence="6" id="KW-1185">Reference proteome</keyword>
<dbReference type="Gene3D" id="3.40.50.1240">
    <property type="entry name" value="Phosphoglycerate mutase-like"/>
    <property type="match status" value="1"/>
</dbReference>
<keyword evidence="2" id="KW-0325">Glycoprotein</keyword>
<evidence type="ECO:0000256" key="2">
    <source>
        <dbReference type="ARBA" id="ARBA00023180"/>
    </source>
</evidence>
<evidence type="ECO:0000256" key="3">
    <source>
        <dbReference type="PIRSR" id="PIRSR000894-2"/>
    </source>
</evidence>
<accession>A0A5C5FYJ1</accession>
<name>A0A5C5FYJ1_9BASI</name>
<comment type="caution">
    <text evidence="5">The sequence shown here is derived from an EMBL/GenBank/DDBJ whole genome shotgun (WGS) entry which is preliminary data.</text>
</comment>
<feature type="region of interest" description="Disordered" evidence="4">
    <location>
        <begin position="116"/>
        <end position="143"/>
    </location>
</feature>
<evidence type="ECO:0000256" key="1">
    <source>
        <dbReference type="ARBA" id="ARBA00022801"/>
    </source>
</evidence>
<reference evidence="5 6" key="1">
    <citation type="submission" date="2019-03" db="EMBL/GenBank/DDBJ databases">
        <title>Rhodosporidium diobovatum UCD-FST 08-225 genome sequencing, assembly, and annotation.</title>
        <authorList>
            <person name="Fakankun I.U."/>
            <person name="Fristensky B."/>
            <person name="Levin D.B."/>
        </authorList>
    </citation>
    <scope>NUCLEOTIDE SEQUENCE [LARGE SCALE GENOMIC DNA]</scope>
    <source>
        <strain evidence="5 6">UCD-FST 08-225</strain>
    </source>
</reference>
<evidence type="ECO:0000256" key="4">
    <source>
        <dbReference type="SAM" id="MobiDB-lite"/>
    </source>
</evidence>
<feature type="disulfide bond" evidence="3">
    <location>
        <begin position="21"/>
        <end position="376"/>
    </location>
</feature>
<dbReference type="CDD" id="cd07061">
    <property type="entry name" value="HP_HAP_like"/>
    <property type="match status" value="1"/>
</dbReference>
<evidence type="ECO:0000313" key="5">
    <source>
        <dbReference type="EMBL" id="TNY21900.1"/>
    </source>
</evidence>
<feature type="region of interest" description="Disordered" evidence="4">
    <location>
        <begin position="381"/>
        <end position="413"/>
    </location>
</feature>
<dbReference type="STRING" id="5288.A0A5C5FYJ1"/>
<dbReference type="EMBL" id="SOZI01000035">
    <property type="protein sequence ID" value="TNY21900.1"/>
    <property type="molecule type" value="Genomic_DNA"/>
</dbReference>
<evidence type="ECO:0000313" key="6">
    <source>
        <dbReference type="Proteomes" id="UP000311382"/>
    </source>
</evidence>
<dbReference type="GO" id="GO:0003993">
    <property type="term" value="F:acid phosphatase activity"/>
    <property type="evidence" value="ECO:0007669"/>
    <property type="project" value="TreeGrafter"/>
</dbReference>
<dbReference type="InterPro" id="IPR029033">
    <property type="entry name" value="His_PPase_superfam"/>
</dbReference>
<gene>
    <name evidence="5" type="ORF">DMC30DRAFT_375178</name>
</gene>
<sequence length="468" mass="51756">MSGISPYHDAPNADITPPAGCKVAAAAFLIRHGSIYANDDEYDDYMEPFISRVVDAQNRGVAIPDSSHLAFLSTWRSAVNESNLEMITEPGKRDAYEFGKRFRDLYGDLMPPVHLGKGKGKGGRKGKGKKKEPKVKTPFKVWSASSERDVETSKAWVRGAFPHWQAGKGGGKGEGDGKFIQLVAVKNKDPDWAHSLTPHKICDAFTKEAGKPEAQQWLDTWGPPVLDRLNADAPGFDFELNDVVAMMMLCGYETVIEGSKAPASPFCSPDLFKPDEFRQFGYWNDLKYHHMVGYGSPVAPYLGLPPPTSPPDATHTQLLYAYFTHREEPPVVLTALGLWNTSTEDLPPTAMPKDRLWKTSHLLPFLGHIAIERLHCEADNSDNNDGAPGPHGLVRALFGNDDGKDRPRPTHPRKDYVRVLVNGAPQQLPTCHDGPGGTCRLADFETFVRQRTEEFSDFEGACKKEGDE</sequence>
<dbReference type="OrthoDB" id="6509975at2759"/>
<keyword evidence="1" id="KW-0378">Hydrolase</keyword>
<dbReference type="PIRSF" id="PIRSF000894">
    <property type="entry name" value="Acid_phosphatase"/>
    <property type="match status" value="1"/>
</dbReference>
<dbReference type="GO" id="GO:0009277">
    <property type="term" value="C:fungal-type cell wall"/>
    <property type="evidence" value="ECO:0007669"/>
    <property type="project" value="TreeGrafter"/>
</dbReference>
<dbReference type="PANTHER" id="PTHR20963">
    <property type="entry name" value="MULTIPLE INOSITOL POLYPHOSPHATE PHOSPHATASE-RELATED"/>
    <property type="match status" value="1"/>
</dbReference>
<dbReference type="Pfam" id="PF00328">
    <property type="entry name" value="His_Phos_2"/>
    <property type="match status" value="1"/>
</dbReference>
<feature type="disulfide bond" evidence="3">
    <location>
        <begin position="250"/>
        <end position="267"/>
    </location>
</feature>
<feature type="compositionally biased region" description="Basic and acidic residues" evidence="4">
    <location>
        <begin position="401"/>
        <end position="413"/>
    </location>
</feature>
<dbReference type="PANTHER" id="PTHR20963:SF14">
    <property type="entry name" value="ACID PHOSPHATASE, PUTATIVE-RELATED"/>
    <property type="match status" value="1"/>
</dbReference>